<dbReference type="EMBL" id="SCKG01000008">
    <property type="protein sequence ID" value="TDH09295.1"/>
    <property type="molecule type" value="Genomic_DNA"/>
</dbReference>
<proteinExistence type="predicted"/>
<evidence type="ECO:0000313" key="1">
    <source>
        <dbReference type="EMBL" id="TDH09295.1"/>
    </source>
</evidence>
<accession>A0A484D216</accession>
<protein>
    <submittedName>
        <fullName evidence="1">Uncharacterized protein</fullName>
    </submittedName>
</protein>
<evidence type="ECO:0000313" key="2">
    <source>
        <dbReference type="Proteomes" id="UP000295070"/>
    </source>
</evidence>
<dbReference type="AlphaFoldDB" id="A0A484D216"/>
<keyword evidence="2" id="KW-1185">Reference proteome</keyword>
<organism evidence="1 2">
    <name type="scientific">Perca flavescens</name>
    <name type="common">American yellow perch</name>
    <name type="synonym">Morone flavescens</name>
    <dbReference type="NCBI Taxonomy" id="8167"/>
    <lineage>
        <taxon>Eukaryota</taxon>
        <taxon>Metazoa</taxon>
        <taxon>Chordata</taxon>
        <taxon>Craniata</taxon>
        <taxon>Vertebrata</taxon>
        <taxon>Euteleostomi</taxon>
        <taxon>Actinopterygii</taxon>
        <taxon>Neopterygii</taxon>
        <taxon>Teleostei</taxon>
        <taxon>Neoteleostei</taxon>
        <taxon>Acanthomorphata</taxon>
        <taxon>Eupercaria</taxon>
        <taxon>Perciformes</taxon>
        <taxon>Percoidei</taxon>
        <taxon>Percidae</taxon>
        <taxon>Percinae</taxon>
        <taxon>Perca</taxon>
    </lineage>
</organism>
<gene>
    <name evidence="1" type="ORF">EPR50_G00085540</name>
</gene>
<sequence>MNGPQQEDPVHSTLSMLKRSNFSSSRLLPATTARLLLPSAQLSHTVPCYEAGLEKKLGHNCMSSTLVDTE</sequence>
<name>A0A484D216_PERFV</name>
<dbReference type="Proteomes" id="UP000295070">
    <property type="component" value="Chromosome 8"/>
</dbReference>
<comment type="caution">
    <text evidence="1">The sequence shown here is derived from an EMBL/GenBank/DDBJ whole genome shotgun (WGS) entry which is preliminary data.</text>
</comment>
<reference evidence="1 2" key="1">
    <citation type="submission" date="2019-01" db="EMBL/GenBank/DDBJ databases">
        <title>A chromosome-scale genome assembly of the yellow perch, Perca flavescens.</title>
        <authorList>
            <person name="Feron R."/>
            <person name="Morvezen R."/>
            <person name="Bestin A."/>
            <person name="Haffray P."/>
            <person name="Klopp C."/>
            <person name="Zahm M."/>
            <person name="Cabau C."/>
            <person name="Roques C."/>
            <person name="Donnadieu C."/>
            <person name="Bouchez O."/>
            <person name="Christie M."/>
            <person name="Larson W."/>
            <person name="Guiguen Y."/>
        </authorList>
    </citation>
    <scope>NUCLEOTIDE SEQUENCE [LARGE SCALE GENOMIC DNA]</scope>
    <source>
        <strain evidence="1">YP-PL-M2</strain>
        <tissue evidence="1">Blood</tissue>
    </source>
</reference>